<accession>A0A4S8M876</accession>
<feature type="region of interest" description="Disordered" evidence="1">
    <location>
        <begin position="204"/>
        <end position="224"/>
    </location>
</feature>
<dbReference type="EMBL" id="ML179144">
    <property type="protein sequence ID" value="THU98048.1"/>
    <property type="molecule type" value="Genomic_DNA"/>
</dbReference>
<gene>
    <name evidence="2" type="ORF">K435DRAFT_857078</name>
</gene>
<protein>
    <submittedName>
        <fullName evidence="2">Uncharacterized protein</fullName>
    </submittedName>
</protein>
<evidence type="ECO:0000313" key="3">
    <source>
        <dbReference type="Proteomes" id="UP000297245"/>
    </source>
</evidence>
<feature type="compositionally biased region" description="Polar residues" evidence="1">
    <location>
        <begin position="132"/>
        <end position="154"/>
    </location>
</feature>
<reference evidence="2 3" key="1">
    <citation type="journal article" date="2019" name="Nat. Ecol. Evol.">
        <title>Megaphylogeny resolves global patterns of mushroom evolution.</title>
        <authorList>
            <person name="Varga T."/>
            <person name="Krizsan K."/>
            <person name="Foldi C."/>
            <person name="Dima B."/>
            <person name="Sanchez-Garcia M."/>
            <person name="Sanchez-Ramirez S."/>
            <person name="Szollosi G.J."/>
            <person name="Szarkandi J.G."/>
            <person name="Papp V."/>
            <person name="Albert L."/>
            <person name="Andreopoulos W."/>
            <person name="Angelini C."/>
            <person name="Antonin V."/>
            <person name="Barry K.W."/>
            <person name="Bougher N.L."/>
            <person name="Buchanan P."/>
            <person name="Buyck B."/>
            <person name="Bense V."/>
            <person name="Catcheside P."/>
            <person name="Chovatia M."/>
            <person name="Cooper J."/>
            <person name="Damon W."/>
            <person name="Desjardin D."/>
            <person name="Finy P."/>
            <person name="Geml J."/>
            <person name="Haridas S."/>
            <person name="Hughes K."/>
            <person name="Justo A."/>
            <person name="Karasinski D."/>
            <person name="Kautmanova I."/>
            <person name="Kiss B."/>
            <person name="Kocsube S."/>
            <person name="Kotiranta H."/>
            <person name="LaButti K.M."/>
            <person name="Lechner B.E."/>
            <person name="Liimatainen K."/>
            <person name="Lipzen A."/>
            <person name="Lukacs Z."/>
            <person name="Mihaltcheva S."/>
            <person name="Morgado L.N."/>
            <person name="Niskanen T."/>
            <person name="Noordeloos M.E."/>
            <person name="Ohm R.A."/>
            <person name="Ortiz-Santana B."/>
            <person name="Ovrebo C."/>
            <person name="Racz N."/>
            <person name="Riley R."/>
            <person name="Savchenko A."/>
            <person name="Shiryaev A."/>
            <person name="Soop K."/>
            <person name="Spirin V."/>
            <person name="Szebenyi C."/>
            <person name="Tomsovsky M."/>
            <person name="Tulloss R.E."/>
            <person name="Uehling J."/>
            <person name="Grigoriev I.V."/>
            <person name="Vagvolgyi C."/>
            <person name="Papp T."/>
            <person name="Martin F.M."/>
            <person name="Miettinen O."/>
            <person name="Hibbett D.S."/>
            <person name="Nagy L.G."/>
        </authorList>
    </citation>
    <scope>NUCLEOTIDE SEQUENCE [LARGE SCALE GENOMIC DNA]</scope>
    <source>
        <strain evidence="2 3">CBS 962.96</strain>
    </source>
</reference>
<evidence type="ECO:0000256" key="1">
    <source>
        <dbReference type="SAM" id="MobiDB-lite"/>
    </source>
</evidence>
<organism evidence="2 3">
    <name type="scientific">Dendrothele bispora (strain CBS 962.96)</name>
    <dbReference type="NCBI Taxonomy" id="1314807"/>
    <lineage>
        <taxon>Eukaryota</taxon>
        <taxon>Fungi</taxon>
        <taxon>Dikarya</taxon>
        <taxon>Basidiomycota</taxon>
        <taxon>Agaricomycotina</taxon>
        <taxon>Agaricomycetes</taxon>
        <taxon>Agaricomycetidae</taxon>
        <taxon>Agaricales</taxon>
        <taxon>Agaricales incertae sedis</taxon>
        <taxon>Dendrothele</taxon>
    </lineage>
</organism>
<sequence>MSQPNDDNYVVDENLTGCTPPIVLSCVGGNIQPITPDPKQKFYIIGMGPARGIYTNWQMVRFRAGATNQSSPTCAIGRDTALSQWRDICLLGAHHHTDPVEQTAFEDPFARYPRCVNYKFEDETPPTPDTPRGTSTNPISVPSTPVGNSRSRINLVSPLPSKGKEKVDVISTKTRSPKRKVLPTFLPQSSLDAKVAEAVMRSGRLDASTSGRALTEPPRSDREGTETGWILANRTVHYVVRKSGTVQVLNEWAAAMNLYTLWRSRGFNAEMMQTDSVDELKVWLGEDNFISEDDVEDDSNPFL</sequence>
<evidence type="ECO:0000313" key="2">
    <source>
        <dbReference type="EMBL" id="THU98048.1"/>
    </source>
</evidence>
<dbReference type="AlphaFoldDB" id="A0A4S8M876"/>
<feature type="region of interest" description="Disordered" evidence="1">
    <location>
        <begin position="120"/>
        <end position="158"/>
    </location>
</feature>
<proteinExistence type="predicted"/>
<name>A0A4S8M876_DENBC</name>
<dbReference type="Proteomes" id="UP000297245">
    <property type="component" value="Unassembled WGS sequence"/>
</dbReference>
<keyword evidence="3" id="KW-1185">Reference proteome</keyword>